<dbReference type="PANTHER" id="PTHR43353:SF5">
    <property type="entry name" value="SUCCINATE-SEMIALDEHYDE DEHYDROGENASE, MITOCHONDRIAL"/>
    <property type="match status" value="1"/>
</dbReference>
<dbReference type="InterPro" id="IPR050740">
    <property type="entry name" value="Aldehyde_DH_Superfamily"/>
</dbReference>
<dbReference type="EMBL" id="JAFFZW010000004">
    <property type="protein sequence ID" value="MBP0946564.1"/>
    <property type="molecule type" value="Genomic_DNA"/>
</dbReference>
<dbReference type="Pfam" id="PF00171">
    <property type="entry name" value="Aldedh"/>
    <property type="match status" value="1"/>
</dbReference>
<evidence type="ECO:0000256" key="2">
    <source>
        <dbReference type="ARBA" id="ARBA00023002"/>
    </source>
</evidence>
<dbReference type="InterPro" id="IPR016163">
    <property type="entry name" value="Ald_DH_C"/>
</dbReference>
<dbReference type="InterPro" id="IPR015590">
    <property type="entry name" value="Aldehyde_DH_dom"/>
</dbReference>
<dbReference type="InterPro" id="IPR016161">
    <property type="entry name" value="Ald_DH/histidinol_DH"/>
</dbReference>
<dbReference type="InterPro" id="IPR016162">
    <property type="entry name" value="Ald_DH_N"/>
</dbReference>
<comment type="caution">
    <text evidence="4">The sequence shown here is derived from an EMBL/GenBank/DDBJ whole genome shotgun (WGS) entry which is preliminary data.</text>
</comment>
<protein>
    <submittedName>
        <fullName evidence="4">NAD-dependent succinate-semialdehyde dehydrogenase</fullName>
    </submittedName>
</protein>
<evidence type="ECO:0000259" key="3">
    <source>
        <dbReference type="Pfam" id="PF00171"/>
    </source>
</evidence>
<evidence type="ECO:0000256" key="1">
    <source>
        <dbReference type="ARBA" id="ARBA00009986"/>
    </source>
</evidence>
<organism evidence="4 5">
    <name type="scientific">Pseudomonas alliivorans</name>
    <dbReference type="NCBI Taxonomy" id="2810613"/>
    <lineage>
        <taxon>Bacteria</taxon>
        <taxon>Pseudomonadati</taxon>
        <taxon>Pseudomonadota</taxon>
        <taxon>Gammaproteobacteria</taxon>
        <taxon>Pseudomonadales</taxon>
        <taxon>Pseudomonadaceae</taxon>
        <taxon>Pseudomonas</taxon>
    </lineage>
</organism>
<dbReference type="RefSeq" id="WP_210042469.1">
    <property type="nucleotide sequence ID" value="NZ_JAFFZW010000004.1"/>
</dbReference>
<sequence>MTYPSVNLFINGKWREGSDGIRENVINPATGEVIGSFAHATTADLDEAIRAAEAGIKAWQAISVFERSKIMRGAATLMRSRVEEIAALITIEEGKPLAEARMEVNGGADLIDWFADEARRTYGRIIPARLPNVTQHAVKEAVGPAIGFTPWNFPVSQILRKLGPALAAGCSMIIKGPEETPAAPAALFRCFQDAGVPDGTLALVYGVPAVISEHCIPHPSIRKVSFTGSVPVGKHLAALAGKHMKRATMELGGHAPVIICNDADLEATCAALVSFKYRNAGQVCISPTRFIVQDGVYDRFVEMFALAASALKVGDGGLEGTQMGPLINERRLQAVERLVNEAVSKGANLATGGSRIDKQGCYFQPTVLSDVTPDMEIMNEEPFGPVALFMSFKHLDEAIAEANRLPFGLASYAWTRQQSNIAALNRGVQAGMLTINHLGLALPETPYGGIKDSGHGSEGGTEALDAYLNTKFLSCLNA</sequence>
<proteinExistence type="inferred from homology"/>
<comment type="similarity">
    <text evidence="1">Belongs to the aldehyde dehydrogenase family.</text>
</comment>
<dbReference type="Proteomes" id="UP000673197">
    <property type="component" value="Unassembled WGS sequence"/>
</dbReference>
<feature type="domain" description="Aldehyde dehydrogenase" evidence="3">
    <location>
        <begin position="14"/>
        <end position="472"/>
    </location>
</feature>
<accession>A0ABS4C7H9</accession>
<gene>
    <name evidence="4" type="ORF">JTJ32_14635</name>
</gene>
<name>A0ABS4C7H9_9PSED</name>
<dbReference type="Gene3D" id="3.40.309.10">
    <property type="entry name" value="Aldehyde Dehydrogenase, Chain A, domain 2"/>
    <property type="match status" value="1"/>
</dbReference>
<evidence type="ECO:0000313" key="5">
    <source>
        <dbReference type="Proteomes" id="UP000673197"/>
    </source>
</evidence>
<keyword evidence="2" id="KW-0560">Oxidoreductase</keyword>
<dbReference type="PANTHER" id="PTHR43353">
    <property type="entry name" value="SUCCINATE-SEMIALDEHYDE DEHYDROGENASE, MITOCHONDRIAL"/>
    <property type="match status" value="1"/>
</dbReference>
<dbReference type="Gene3D" id="3.40.605.10">
    <property type="entry name" value="Aldehyde Dehydrogenase, Chain A, domain 1"/>
    <property type="match status" value="1"/>
</dbReference>
<keyword evidence="5" id="KW-1185">Reference proteome</keyword>
<dbReference type="SUPFAM" id="SSF53720">
    <property type="entry name" value="ALDH-like"/>
    <property type="match status" value="1"/>
</dbReference>
<dbReference type="CDD" id="cd07103">
    <property type="entry name" value="ALDH_F5_SSADH_GabD"/>
    <property type="match status" value="1"/>
</dbReference>
<evidence type="ECO:0000313" key="4">
    <source>
        <dbReference type="EMBL" id="MBP0946564.1"/>
    </source>
</evidence>
<reference evidence="4 5" key="1">
    <citation type="journal article" date="2022" name="Syst. Appl. Microbiol.">
        <title>Pseudomonas alliivorans sp. nov., a plant-pathogenic bacterium isolated from onion foliage in Georgia, USA.</title>
        <authorList>
            <person name="Zhao M."/>
            <person name="Tyson C."/>
            <person name="Chen H.C."/>
            <person name="Paudel S."/>
            <person name="Gitaitis R."/>
            <person name="Kvitko B."/>
            <person name="Dutta B."/>
        </authorList>
    </citation>
    <scope>NUCLEOTIDE SEQUENCE [LARGE SCALE GENOMIC DNA]</scope>
    <source>
        <strain evidence="4 5">20GA0068</strain>
    </source>
</reference>